<protein>
    <submittedName>
        <fullName evidence="1">Uncharacterized protein</fullName>
    </submittedName>
</protein>
<organism evidence="1">
    <name type="scientific">viral metagenome</name>
    <dbReference type="NCBI Taxonomy" id="1070528"/>
    <lineage>
        <taxon>unclassified sequences</taxon>
        <taxon>metagenomes</taxon>
        <taxon>organismal metagenomes</taxon>
    </lineage>
</organism>
<reference evidence="1" key="1">
    <citation type="journal article" date="2020" name="Nature">
        <title>Giant virus diversity and host interactions through global metagenomics.</title>
        <authorList>
            <person name="Schulz F."/>
            <person name="Roux S."/>
            <person name="Paez-Espino D."/>
            <person name="Jungbluth S."/>
            <person name="Walsh D.A."/>
            <person name="Denef V.J."/>
            <person name="McMahon K.D."/>
            <person name="Konstantinidis K.T."/>
            <person name="Eloe-Fadrosh E.A."/>
            <person name="Kyrpides N.C."/>
            <person name="Woyke T."/>
        </authorList>
    </citation>
    <scope>NUCLEOTIDE SEQUENCE</scope>
    <source>
        <strain evidence="1">GVMAG-S-1038524-41</strain>
    </source>
</reference>
<name>A0A6C0JPI0_9ZZZZ</name>
<proteinExistence type="predicted"/>
<dbReference type="EMBL" id="MN740667">
    <property type="protein sequence ID" value="QHU06716.1"/>
    <property type="molecule type" value="Genomic_DNA"/>
</dbReference>
<sequence>MSDLVTLYVPESSITTCLEHSEKVGKHLYKQNENYRTIANCMEHPEFRKLFDKQFSDWDKVKNILMFLKVYQEIEKTSPVELNGYQKLSVLDNIMRDRELRRNICQEVNNRTSDIKYLE</sequence>
<accession>A0A6C0JPI0</accession>
<dbReference type="AlphaFoldDB" id="A0A6C0JPI0"/>
<evidence type="ECO:0000313" key="1">
    <source>
        <dbReference type="EMBL" id="QHU06716.1"/>
    </source>
</evidence>